<gene>
    <name evidence="1" type="ORF">A2519_10015</name>
</gene>
<proteinExistence type="predicted"/>
<dbReference type="Pfam" id="PF03692">
    <property type="entry name" value="CxxCxxCC"/>
    <property type="match status" value="1"/>
</dbReference>
<sequence length="173" mass="19407">MQQNSSTIDAYLALLKQLDTFQKRVLARYGKAIACRRGCSSCCILETVFPIEAWYVEHALGKLSNTALQALARQIKKARSGECVLLVRNQCLIYKQRPIICRTHGLPLIIEGKIDFCDKNFKGVSSLDGQSILDLEKTTMVLAAINLRFLKEKKSATQTSGRVALREIVDKFI</sequence>
<evidence type="ECO:0008006" key="3">
    <source>
        <dbReference type="Google" id="ProtNLM"/>
    </source>
</evidence>
<comment type="caution">
    <text evidence="1">The sequence shown here is derived from an EMBL/GenBank/DDBJ whole genome shotgun (WGS) entry which is preliminary data.</text>
</comment>
<dbReference type="InterPro" id="IPR005358">
    <property type="entry name" value="Puta_zinc/iron-chelating_dom"/>
</dbReference>
<dbReference type="AlphaFoldDB" id="A0A1F7FEC8"/>
<evidence type="ECO:0000313" key="1">
    <source>
        <dbReference type="EMBL" id="OGK05003.1"/>
    </source>
</evidence>
<organism evidence="1 2">
    <name type="scientific">Candidatus Raymondbacteria bacterium RIFOXYD12_FULL_49_13</name>
    <dbReference type="NCBI Taxonomy" id="1817890"/>
    <lineage>
        <taxon>Bacteria</taxon>
        <taxon>Raymondiibacteriota</taxon>
    </lineage>
</organism>
<dbReference type="Proteomes" id="UP000179243">
    <property type="component" value="Unassembled WGS sequence"/>
</dbReference>
<protein>
    <recommendedName>
        <fullName evidence="3">YkgJ family cysteine cluster protein</fullName>
    </recommendedName>
</protein>
<reference evidence="1 2" key="1">
    <citation type="journal article" date="2016" name="Nat. Commun.">
        <title>Thousands of microbial genomes shed light on interconnected biogeochemical processes in an aquifer system.</title>
        <authorList>
            <person name="Anantharaman K."/>
            <person name="Brown C.T."/>
            <person name="Hug L.A."/>
            <person name="Sharon I."/>
            <person name="Castelle C.J."/>
            <person name="Probst A.J."/>
            <person name="Thomas B.C."/>
            <person name="Singh A."/>
            <person name="Wilkins M.J."/>
            <person name="Karaoz U."/>
            <person name="Brodie E.L."/>
            <person name="Williams K.H."/>
            <person name="Hubbard S.S."/>
            <person name="Banfield J.F."/>
        </authorList>
    </citation>
    <scope>NUCLEOTIDE SEQUENCE [LARGE SCALE GENOMIC DNA]</scope>
</reference>
<dbReference type="EMBL" id="MFYX01000064">
    <property type="protein sequence ID" value="OGK05003.1"/>
    <property type="molecule type" value="Genomic_DNA"/>
</dbReference>
<name>A0A1F7FEC8_UNCRA</name>
<evidence type="ECO:0000313" key="2">
    <source>
        <dbReference type="Proteomes" id="UP000179243"/>
    </source>
</evidence>
<accession>A0A1F7FEC8</accession>